<comment type="subcellular location">
    <subcellularLocation>
        <location evidence="1">Cell membrane</location>
        <topology evidence="1">Multi-pass membrane protein</topology>
    </subcellularLocation>
</comment>
<dbReference type="Pfam" id="PF00072">
    <property type="entry name" value="Response_reg"/>
    <property type="match status" value="2"/>
</dbReference>
<dbReference type="InterPro" id="IPR001789">
    <property type="entry name" value="Sig_transdc_resp-reg_receiver"/>
</dbReference>
<accession>A0A928W0P4</accession>
<evidence type="ECO:0000256" key="2">
    <source>
        <dbReference type="ARBA" id="ARBA00022475"/>
    </source>
</evidence>
<keyword evidence="3 11" id="KW-0597">Phosphoprotein</keyword>
<comment type="caution">
    <text evidence="14">The sequence shown here is derived from an EMBL/GenBank/DDBJ whole genome shotgun (WGS) entry which is preliminary data.</text>
</comment>
<dbReference type="CDD" id="cd17546">
    <property type="entry name" value="REC_hyHK_CKI1_RcsC-like"/>
    <property type="match status" value="2"/>
</dbReference>
<keyword evidence="8" id="KW-0902">Two-component regulatory system</keyword>
<dbReference type="SMART" id="SM00448">
    <property type="entry name" value="REC"/>
    <property type="match status" value="2"/>
</dbReference>
<keyword evidence="6" id="KW-0067">ATP-binding</keyword>
<evidence type="ECO:0000256" key="4">
    <source>
        <dbReference type="ARBA" id="ARBA00022692"/>
    </source>
</evidence>
<feature type="domain" description="Response regulatory" evidence="12">
    <location>
        <begin position="158"/>
        <end position="275"/>
    </location>
</feature>
<dbReference type="GO" id="GO:0005886">
    <property type="term" value="C:plasma membrane"/>
    <property type="evidence" value="ECO:0007669"/>
    <property type="project" value="UniProtKB-SubCell"/>
</dbReference>
<feature type="modified residue" description="Phosphohistidine" evidence="10">
    <location>
        <position position="361"/>
    </location>
</feature>
<sequence length="427" mass="46826">SKALDRAELQGKRLLVVDDNPTNRKILTLQTQAWGILTQAVASGSEALDLLDVAEPFDLAILDMQMPKMDGLTLAAKIRQRPRGEKLPLVMLTSLGTSLTELKRGDVEFAAFANKPIKQSQIYNILVGVCSGQPISIERTGNSTSKLDPHLAQRLPLRILLAEDNVVNQKVATQTLARMGYRVDVVGNGIEVLDALQRLPYDVILLDVQMPVMDGLEAAQNICARWPDSGRPRLIALTANAMAGDREACLKAGMDDYISKPIRVEELVKALIRCRPVEEWGNIEGAMESFYRETSSLLPPDRQSKGDKGETLCTKILQDLQEIDALEELIDLYLVESPKLLDRVQTALTQGDALALKETAHSLKSTSGAIGAFGLSNLAAQLEILGKIEDLVDAEVLQAQVEAEYQKVTIALKQKKEELQDEPSPLC</sequence>
<evidence type="ECO:0000256" key="10">
    <source>
        <dbReference type="PROSITE-ProRule" id="PRU00110"/>
    </source>
</evidence>
<evidence type="ECO:0000256" key="11">
    <source>
        <dbReference type="PROSITE-ProRule" id="PRU00169"/>
    </source>
</evidence>
<evidence type="ECO:0000256" key="6">
    <source>
        <dbReference type="ARBA" id="ARBA00022840"/>
    </source>
</evidence>
<dbReference type="AlphaFoldDB" id="A0A928W0P4"/>
<dbReference type="Pfam" id="PF01627">
    <property type="entry name" value="Hpt"/>
    <property type="match status" value="1"/>
</dbReference>
<dbReference type="PROSITE" id="PS50110">
    <property type="entry name" value="RESPONSE_REGULATORY"/>
    <property type="match status" value="2"/>
</dbReference>
<keyword evidence="2" id="KW-1003">Cell membrane</keyword>
<dbReference type="SUPFAM" id="SSF52172">
    <property type="entry name" value="CheY-like"/>
    <property type="match status" value="2"/>
</dbReference>
<dbReference type="EMBL" id="JADEXN010000238">
    <property type="protein sequence ID" value="MBE9041728.1"/>
    <property type="molecule type" value="Genomic_DNA"/>
</dbReference>
<evidence type="ECO:0000256" key="7">
    <source>
        <dbReference type="ARBA" id="ARBA00022989"/>
    </source>
</evidence>
<dbReference type="GO" id="GO:0005524">
    <property type="term" value="F:ATP binding"/>
    <property type="evidence" value="ECO:0007669"/>
    <property type="project" value="UniProtKB-KW"/>
</dbReference>
<organism evidence="14 15">
    <name type="scientific">Zarconia navalis LEGE 11467</name>
    <dbReference type="NCBI Taxonomy" id="1828826"/>
    <lineage>
        <taxon>Bacteria</taxon>
        <taxon>Bacillati</taxon>
        <taxon>Cyanobacteriota</taxon>
        <taxon>Cyanophyceae</taxon>
        <taxon>Oscillatoriophycideae</taxon>
        <taxon>Oscillatoriales</taxon>
        <taxon>Oscillatoriales incertae sedis</taxon>
        <taxon>Zarconia</taxon>
        <taxon>Zarconia navalis</taxon>
    </lineage>
</organism>
<evidence type="ECO:0000256" key="1">
    <source>
        <dbReference type="ARBA" id="ARBA00004651"/>
    </source>
</evidence>
<evidence type="ECO:0000256" key="8">
    <source>
        <dbReference type="ARBA" id="ARBA00023012"/>
    </source>
</evidence>
<dbReference type="PANTHER" id="PTHR45339">
    <property type="entry name" value="HYBRID SIGNAL TRANSDUCTION HISTIDINE KINASE J"/>
    <property type="match status" value="1"/>
</dbReference>
<reference evidence="14" key="1">
    <citation type="submission" date="2020-10" db="EMBL/GenBank/DDBJ databases">
        <authorList>
            <person name="Castelo-Branco R."/>
            <person name="Eusebio N."/>
            <person name="Adriana R."/>
            <person name="Vieira A."/>
            <person name="Brugerolle De Fraissinette N."/>
            <person name="Rezende De Castro R."/>
            <person name="Schneider M.P."/>
            <person name="Vasconcelos V."/>
            <person name="Leao P.N."/>
        </authorList>
    </citation>
    <scope>NUCLEOTIDE SEQUENCE</scope>
    <source>
        <strain evidence="14">LEGE 11467</strain>
    </source>
</reference>
<protein>
    <submittedName>
        <fullName evidence="14">Response regulator</fullName>
    </submittedName>
</protein>
<proteinExistence type="predicted"/>
<evidence type="ECO:0000313" key="14">
    <source>
        <dbReference type="EMBL" id="MBE9041728.1"/>
    </source>
</evidence>
<evidence type="ECO:0000259" key="12">
    <source>
        <dbReference type="PROSITE" id="PS50110"/>
    </source>
</evidence>
<keyword evidence="7" id="KW-1133">Transmembrane helix</keyword>
<evidence type="ECO:0000256" key="9">
    <source>
        <dbReference type="ARBA" id="ARBA00023136"/>
    </source>
</evidence>
<keyword evidence="15" id="KW-1185">Reference proteome</keyword>
<keyword evidence="4" id="KW-0812">Transmembrane</keyword>
<gene>
    <name evidence="14" type="ORF">IQ235_13160</name>
</gene>
<dbReference type="InterPro" id="IPR008207">
    <property type="entry name" value="Sig_transdc_His_kin_Hpt_dom"/>
</dbReference>
<dbReference type="Gene3D" id="3.40.50.2300">
    <property type="match status" value="2"/>
</dbReference>
<dbReference type="CDD" id="cd00088">
    <property type="entry name" value="HPT"/>
    <property type="match status" value="1"/>
</dbReference>
<evidence type="ECO:0000313" key="15">
    <source>
        <dbReference type="Proteomes" id="UP000621799"/>
    </source>
</evidence>
<evidence type="ECO:0000256" key="3">
    <source>
        <dbReference type="ARBA" id="ARBA00022553"/>
    </source>
</evidence>
<dbReference type="PROSITE" id="PS50894">
    <property type="entry name" value="HPT"/>
    <property type="match status" value="1"/>
</dbReference>
<feature type="domain" description="Response regulatory" evidence="12">
    <location>
        <begin position="13"/>
        <end position="130"/>
    </location>
</feature>
<dbReference type="RefSeq" id="WP_264321927.1">
    <property type="nucleotide sequence ID" value="NZ_JADEXN010000238.1"/>
</dbReference>
<evidence type="ECO:0000256" key="5">
    <source>
        <dbReference type="ARBA" id="ARBA00022741"/>
    </source>
</evidence>
<feature type="modified residue" description="4-aspartylphosphate" evidence="11">
    <location>
        <position position="207"/>
    </location>
</feature>
<evidence type="ECO:0000259" key="13">
    <source>
        <dbReference type="PROSITE" id="PS50894"/>
    </source>
</evidence>
<dbReference type="Proteomes" id="UP000621799">
    <property type="component" value="Unassembled WGS sequence"/>
</dbReference>
<keyword evidence="9" id="KW-0472">Membrane</keyword>
<name>A0A928W0P4_9CYAN</name>
<feature type="domain" description="HPt" evidence="13">
    <location>
        <begin position="322"/>
        <end position="422"/>
    </location>
</feature>
<dbReference type="InterPro" id="IPR036641">
    <property type="entry name" value="HPT_dom_sf"/>
</dbReference>
<feature type="non-terminal residue" evidence="14">
    <location>
        <position position="1"/>
    </location>
</feature>
<dbReference type="Gene3D" id="1.20.120.160">
    <property type="entry name" value="HPT domain"/>
    <property type="match status" value="1"/>
</dbReference>
<feature type="modified residue" description="4-aspartylphosphate" evidence="11">
    <location>
        <position position="63"/>
    </location>
</feature>
<dbReference type="SUPFAM" id="SSF47226">
    <property type="entry name" value="Histidine-containing phosphotransfer domain, HPT domain"/>
    <property type="match status" value="1"/>
</dbReference>
<dbReference type="GO" id="GO:0000160">
    <property type="term" value="P:phosphorelay signal transduction system"/>
    <property type="evidence" value="ECO:0007669"/>
    <property type="project" value="UniProtKB-KW"/>
</dbReference>
<dbReference type="InterPro" id="IPR011006">
    <property type="entry name" value="CheY-like_superfamily"/>
</dbReference>
<dbReference type="PANTHER" id="PTHR45339:SF1">
    <property type="entry name" value="HYBRID SIGNAL TRANSDUCTION HISTIDINE KINASE J"/>
    <property type="match status" value="1"/>
</dbReference>
<keyword evidence="5" id="KW-0547">Nucleotide-binding</keyword>